<protein>
    <recommendedName>
        <fullName evidence="3">Fibronectin type-III domain-containing protein</fullName>
    </recommendedName>
</protein>
<sequence length="155" mass="18033">MFVQENFGRQEQHLEQHYNDVLHTLSQRYDEGSTGLQEEKKSKLESLYSQLLVCGQALDASKELIEMAQEIYRCQDKRFFLKLPNSATQTSLHVCWSLFSDDTVEYYELYYRPVLEDMPADSTCAPQGMIFFRMAAGLPCNDYTIFCKYGGLVFF</sequence>
<dbReference type="PANTHER" id="PTHR24099">
    <property type="entry name" value="E3 UBIQUITIN-PROTEIN LIGASE TRIM36-RELATED"/>
    <property type="match status" value="1"/>
</dbReference>
<evidence type="ECO:0000313" key="1">
    <source>
        <dbReference type="EMBL" id="MEQ2216962.1"/>
    </source>
</evidence>
<comment type="caution">
    <text evidence="1">The sequence shown here is derived from an EMBL/GenBank/DDBJ whole genome shotgun (WGS) entry which is preliminary data.</text>
</comment>
<name>A0ABV0S8R5_9TELE</name>
<gene>
    <name evidence="1" type="ORF">XENOCAPTIV_027004</name>
</gene>
<evidence type="ECO:0008006" key="3">
    <source>
        <dbReference type="Google" id="ProtNLM"/>
    </source>
</evidence>
<dbReference type="Proteomes" id="UP001434883">
    <property type="component" value="Unassembled WGS sequence"/>
</dbReference>
<dbReference type="PANTHER" id="PTHR24099:SF6">
    <property type="entry name" value="FIBRONECTIN TYPE III AND SPRY DOMAIN-CONTAINING PROTEIN 2"/>
    <property type="match status" value="1"/>
</dbReference>
<proteinExistence type="predicted"/>
<reference evidence="1 2" key="1">
    <citation type="submission" date="2021-06" db="EMBL/GenBank/DDBJ databases">
        <authorList>
            <person name="Palmer J.M."/>
        </authorList>
    </citation>
    <scope>NUCLEOTIDE SEQUENCE [LARGE SCALE GENOMIC DNA]</scope>
    <source>
        <strain evidence="1 2">XC_2019</strain>
        <tissue evidence="1">Muscle</tissue>
    </source>
</reference>
<accession>A0ABV0S8R5</accession>
<evidence type="ECO:0000313" key="2">
    <source>
        <dbReference type="Proteomes" id="UP001434883"/>
    </source>
</evidence>
<dbReference type="EMBL" id="JAHRIN010074103">
    <property type="protein sequence ID" value="MEQ2216962.1"/>
    <property type="molecule type" value="Genomic_DNA"/>
</dbReference>
<organism evidence="1 2">
    <name type="scientific">Xenoophorus captivus</name>
    <dbReference type="NCBI Taxonomy" id="1517983"/>
    <lineage>
        <taxon>Eukaryota</taxon>
        <taxon>Metazoa</taxon>
        <taxon>Chordata</taxon>
        <taxon>Craniata</taxon>
        <taxon>Vertebrata</taxon>
        <taxon>Euteleostomi</taxon>
        <taxon>Actinopterygii</taxon>
        <taxon>Neopterygii</taxon>
        <taxon>Teleostei</taxon>
        <taxon>Neoteleostei</taxon>
        <taxon>Acanthomorphata</taxon>
        <taxon>Ovalentaria</taxon>
        <taxon>Atherinomorphae</taxon>
        <taxon>Cyprinodontiformes</taxon>
        <taxon>Goodeidae</taxon>
        <taxon>Xenoophorus</taxon>
    </lineage>
</organism>
<dbReference type="InterPro" id="IPR050617">
    <property type="entry name" value="E3_ligase_FN3/SPRY"/>
</dbReference>
<keyword evidence="2" id="KW-1185">Reference proteome</keyword>